<dbReference type="PANTHER" id="PTHR40076">
    <property type="entry name" value="MEMBRANE PROTEIN-RELATED"/>
    <property type="match status" value="1"/>
</dbReference>
<evidence type="ECO:0000313" key="4">
    <source>
        <dbReference type="Proteomes" id="UP000465609"/>
    </source>
</evidence>
<dbReference type="PANTHER" id="PTHR40076:SF1">
    <property type="entry name" value="MEMBRANE PROTEIN"/>
    <property type="match status" value="1"/>
</dbReference>
<feature type="compositionally biased region" description="Polar residues" evidence="1">
    <location>
        <begin position="1"/>
        <end position="17"/>
    </location>
</feature>
<name>A0ABN5YWY0_9MYCO</name>
<evidence type="ECO:0000313" key="3">
    <source>
        <dbReference type="EMBL" id="BBX86440.1"/>
    </source>
</evidence>
<dbReference type="EMBL" id="AP022577">
    <property type="protein sequence ID" value="BBX86440.1"/>
    <property type="molecule type" value="Genomic_DNA"/>
</dbReference>
<sequence length="377" mass="37879">MTDQPTEGTPPDANQPTEYIPQPPPGGFPPPPPGAAPTEYIPQAPQGGGFPPPPPPGAGYPPPQGGYPPPPQGGYPPPPQGGYPPPPPPGAAYPPPAQGGYPPPPPGGAYPPPPPPQGGFAPPPPGAYPPAGYPYGAPGGAAAFSIGDALSWAWNKFTKNPAPLIVSMLVYGLIVGVIAAIVEFGALGLADTSMSSYSADDASFSYSYNVTSLGPASIAVLVVGYLVLLVVAAAISSAQYVGLLGIADGQPTTIGSFFKPRYIGPMILLTLIVGVLVGIGYALCIIPGLVVALFAMFAHPALVDRNLSPIDALKASIDIVKANAGQVILVWLVAGLIAAAGVLACGVGVLVSGPVASLMLVYTYRRLSGGQVAPLTP</sequence>
<keyword evidence="2" id="KW-1133">Transmembrane helix</keyword>
<proteinExistence type="predicted"/>
<evidence type="ECO:0008006" key="5">
    <source>
        <dbReference type="Google" id="ProtNLM"/>
    </source>
</evidence>
<keyword evidence="4" id="KW-1185">Reference proteome</keyword>
<reference evidence="3 4" key="1">
    <citation type="journal article" date="2019" name="Emerg. Microbes Infect.">
        <title>Comprehensive subspecies identification of 175 nontuberculous mycobacteria species based on 7547 genomic profiles.</title>
        <authorList>
            <person name="Matsumoto Y."/>
            <person name="Kinjo T."/>
            <person name="Motooka D."/>
            <person name="Nabeya D."/>
            <person name="Jung N."/>
            <person name="Uechi K."/>
            <person name="Horii T."/>
            <person name="Iida T."/>
            <person name="Fujita J."/>
            <person name="Nakamura S."/>
        </authorList>
    </citation>
    <scope>NUCLEOTIDE SEQUENCE [LARGE SCALE GENOMIC DNA]</scope>
    <source>
        <strain evidence="3 4">JCM 15296</strain>
    </source>
</reference>
<gene>
    <name evidence="3" type="ORF">MAUB_43130</name>
</gene>
<feature type="transmembrane region" description="Helical" evidence="2">
    <location>
        <begin position="164"/>
        <end position="190"/>
    </location>
</feature>
<dbReference type="Proteomes" id="UP000465609">
    <property type="component" value="Chromosome"/>
</dbReference>
<evidence type="ECO:0000256" key="1">
    <source>
        <dbReference type="SAM" id="MobiDB-lite"/>
    </source>
</evidence>
<keyword evidence="2" id="KW-0472">Membrane</keyword>
<protein>
    <recommendedName>
        <fullName evidence="5">Proline and glycine rich transmembrane protein</fullName>
    </recommendedName>
</protein>
<feature type="transmembrane region" description="Helical" evidence="2">
    <location>
        <begin position="267"/>
        <end position="298"/>
    </location>
</feature>
<feature type="transmembrane region" description="Helical" evidence="2">
    <location>
        <begin position="328"/>
        <end position="361"/>
    </location>
</feature>
<dbReference type="RefSeq" id="WP_138228836.1">
    <property type="nucleotide sequence ID" value="NZ_AP022577.1"/>
</dbReference>
<feature type="region of interest" description="Disordered" evidence="1">
    <location>
        <begin position="1"/>
        <end position="125"/>
    </location>
</feature>
<dbReference type="InterPro" id="IPR010380">
    <property type="entry name" value="DUF975"/>
</dbReference>
<feature type="compositionally biased region" description="Pro residues" evidence="1">
    <location>
        <begin position="50"/>
        <end position="125"/>
    </location>
</feature>
<keyword evidence="2" id="KW-0812">Transmembrane</keyword>
<feature type="compositionally biased region" description="Pro residues" evidence="1">
    <location>
        <begin position="21"/>
        <end position="35"/>
    </location>
</feature>
<feature type="transmembrane region" description="Helical" evidence="2">
    <location>
        <begin position="210"/>
        <end position="235"/>
    </location>
</feature>
<organism evidence="3 4">
    <name type="scientific">Mycolicibacterium aubagnense</name>
    <dbReference type="NCBI Taxonomy" id="319707"/>
    <lineage>
        <taxon>Bacteria</taxon>
        <taxon>Bacillati</taxon>
        <taxon>Actinomycetota</taxon>
        <taxon>Actinomycetes</taxon>
        <taxon>Mycobacteriales</taxon>
        <taxon>Mycobacteriaceae</taxon>
        <taxon>Mycolicibacterium</taxon>
    </lineage>
</organism>
<evidence type="ECO:0000256" key="2">
    <source>
        <dbReference type="SAM" id="Phobius"/>
    </source>
</evidence>
<accession>A0ABN5YWY0</accession>